<dbReference type="KEGG" id="gms:SOIL9_47410"/>
<organism evidence="1 2">
    <name type="scientific">Gemmata massiliana</name>
    <dbReference type="NCBI Taxonomy" id="1210884"/>
    <lineage>
        <taxon>Bacteria</taxon>
        <taxon>Pseudomonadati</taxon>
        <taxon>Planctomycetota</taxon>
        <taxon>Planctomycetia</taxon>
        <taxon>Gemmatales</taxon>
        <taxon>Gemmataceae</taxon>
        <taxon>Gemmata</taxon>
    </lineage>
</organism>
<accession>A0A6P2CVP4</accession>
<protein>
    <submittedName>
        <fullName evidence="1">Uncharacterized protein</fullName>
    </submittedName>
</protein>
<evidence type="ECO:0000313" key="2">
    <source>
        <dbReference type="Proteomes" id="UP000464178"/>
    </source>
</evidence>
<name>A0A6P2CVP4_9BACT</name>
<dbReference type="RefSeq" id="WP_197909501.1">
    <property type="nucleotide sequence ID" value="NZ_LR593886.1"/>
</dbReference>
<reference evidence="1 2" key="1">
    <citation type="submission" date="2019-05" db="EMBL/GenBank/DDBJ databases">
        <authorList>
            <consortium name="Science for Life Laboratories"/>
        </authorList>
    </citation>
    <scope>NUCLEOTIDE SEQUENCE [LARGE SCALE GENOMIC DNA]</scope>
    <source>
        <strain evidence="1">Soil9</strain>
    </source>
</reference>
<dbReference type="PANTHER" id="PTHR34613:SF1">
    <property type="entry name" value="SLL6017 PROTEIN"/>
    <property type="match status" value="1"/>
</dbReference>
<proteinExistence type="predicted"/>
<gene>
    <name evidence="1" type="ORF">SOIL9_47410</name>
</gene>
<keyword evidence="2" id="KW-1185">Reference proteome</keyword>
<evidence type="ECO:0000313" key="1">
    <source>
        <dbReference type="EMBL" id="VTR92973.1"/>
    </source>
</evidence>
<dbReference type="AlphaFoldDB" id="A0A6P2CVP4"/>
<sequence length="117" mass="12347">MPAICAARGAGTCELGGLALVFAEASGCRAEWELGLKGWNVRESMVVNGWKAEGRAEGRTEGRAEALLAVLEEKFGSVPQDLVDTVRATTDADKLRQWVGAAVRAETLEAFRAAIGG</sequence>
<dbReference type="Proteomes" id="UP000464178">
    <property type="component" value="Chromosome"/>
</dbReference>
<dbReference type="PANTHER" id="PTHR34613">
    <property type="entry name" value="SLL0800 PROTEIN"/>
    <property type="match status" value="1"/>
</dbReference>
<dbReference type="EMBL" id="LR593886">
    <property type="protein sequence ID" value="VTR92973.1"/>
    <property type="molecule type" value="Genomic_DNA"/>
</dbReference>